<gene>
    <name evidence="2" type="ORF">EST38_g10922</name>
</gene>
<protein>
    <submittedName>
        <fullName evidence="2">Uncharacterized protein</fullName>
    </submittedName>
</protein>
<evidence type="ECO:0000256" key="1">
    <source>
        <dbReference type="SAM" id="SignalP"/>
    </source>
</evidence>
<dbReference type="AlphaFoldDB" id="A0A4Q2D670"/>
<comment type="caution">
    <text evidence="2">The sequence shown here is derived from an EMBL/GenBank/DDBJ whole genome shotgun (WGS) entry which is preliminary data.</text>
</comment>
<dbReference type="OrthoDB" id="10382465at2759"/>
<evidence type="ECO:0000313" key="2">
    <source>
        <dbReference type="EMBL" id="RXW14930.1"/>
    </source>
</evidence>
<dbReference type="STRING" id="2316362.A0A4Q2D670"/>
<accession>A0A4Q2D670</accession>
<dbReference type="EMBL" id="SDEE01000624">
    <property type="protein sequence ID" value="RXW14930.1"/>
    <property type="molecule type" value="Genomic_DNA"/>
</dbReference>
<feature type="signal peptide" evidence="1">
    <location>
        <begin position="1"/>
        <end position="17"/>
    </location>
</feature>
<reference evidence="2 3" key="1">
    <citation type="submission" date="2019-01" db="EMBL/GenBank/DDBJ databases">
        <title>Draft genome sequence of Psathyrella aberdarensis IHI B618.</title>
        <authorList>
            <person name="Buettner E."/>
            <person name="Kellner H."/>
        </authorList>
    </citation>
    <scope>NUCLEOTIDE SEQUENCE [LARGE SCALE GENOMIC DNA]</scope>
    <source>
        <strain evidence="2 3">IHI B618</strain>
    </source>
</reference>
<proteinExistence type="predicted"/>
<keyword evidence="3" id="KW-1185">Reference proteome</keyword>
<keyword evidence="1" id="KW-0732">Signal</keyword>
<evidence type="ECO:0000313" key="3">
    <source>
        <dbReference type="Proteomes" id="UP000290288"/>
    </source>
</evidence>
<organism evidence="2 3">
    <name type="scientific">Candolleomyces aberdarensis</name>
    <dbReference type="NCBI Taxonomy" id="2316362"/>
    <lineage>
        <taxon>Eukaryota</taxon>
        <taxon>Fungi</taxon>
        <taxon>Dikarya</taxon>
        <taxon>Basidiomycota</taxon>
        <taxon>Agaricomycotina</taxon>
        <taxon>Agaricomycetes</taxon>
        <taxon>Agaricomycetidae</taxon>
        <taxon>Agaricales</taxon>
        <taxon>Agaricineae</taxon>
        <taxon>Psathyrellaceae</taxon>
        <taxon>Candolleomyces</taxon>
    </lineage>
</organism>
<name>A0A4Q2D670_9AGAR</name>
<sequence length="366" mass="42120">MLKSFLCVNMLLTVLKACDRSPGLRKNIVSQLVNRVDGICSWMSVLLNTSTLKNMISPFSLEQERETYSWHAELILSIANIDYRLQQSLMSSPALFHLFSRLWTSRDVKNQLLWFPESLNDCPVVRILLKIIAVNGHKGAFYQHLSDSHQQLSQDLVDGIARRIRLISSKNLPFTRAYQAFDDLIFITQRLFANEFLRGTLLRARCLSLMSSNLKTMLSLSPSSGKSLPRPPFRPLAAIYECLRRTNAWSIKNWRDLVAEDFLASIVQILPLLDGNDDHMSTGRVLLRELRMYTLYPSVLASHPLLTGCQTPIIKDPKASDIWSSFKRSLDERVYVYKHMWNRDILEICDNLSVRKDFLSFTNIGY</sequence>
<feature type="chain" id="PRO_5020631235" evidence="1">
    <location>
        <begin position="18"/>
        <end position="366"/>
    </location>
</feature>
<dbReference type="Proteomes" id="UP000290288">
    <property type="component" value="Unassembled WGS sequence"/>
</dbReference>